<accession>A0A4R8EJX6</accession>
<proteinExistence type="predicted"/>
<dbReference type="EMBL" id="SODZ01000014">
    <property type="protein sequence ID" value="TDX12116.1"/>
    <property type="molecule type" value="Genomic_DNA"/>
</dbReference>
<name>A0A4R8EJX6_9BACT</name>
<dbReference type="RefSeq" id="WP_103876958.1">
    <property type="nucleotide sequence ID" value="NZ_SODZ01000014.1"/>
</dbReference>
<keyword evidence="2" id="KW-1185">Reference proteome</keyword>
<sequence>MKEIVGLIPDLVQMVEVPGNGKKKKEIVLNAVREFLKSIGKYSPIMDLIISILIDGVVALLFPKPKEPEKA</sequence>
<evidence type="ECO:0000313" key="2">
    <source>
        <dbReference type="Proteomes" id="UP000294817"/>
    </source>
</evidence>
<evidence type="ECO:0000313" key="1">
    <source>
        <dbReference type="EMBL" id="TDX12116.1"/>
    </source>
</evidence>
<organism evidence="1 2">
    <name type="scientific">Petrotoga sibirica</name>
    <dbReference type="NCBI Taxonomy" id="156202"/>
    <lineage>
        <taxon>Bacteria</taxon>
        <taxon>Thermotogati</taxon>
        <taxon>Thermotogota</taxon>
        <taxon>Thermotogae</taxon>
        <taxon>Petrotogales</taxon>
        <taxon>Petrotogaceae</taxon>
        <taxon>Petrotoga</taxon>
    </lineage>
</organism>
<dbReference type="Proteomes" id="UP000294817">
    <property type="component" value="Unassembled WGS sequence"/>
</dbReference>
<reference evidence="1 2" key="1">
    <citation type="submission" date="2019-03" db="EMBL/GenBank/DDBJ databases">
        <title>Genomic Encyclopedia of Type Strains, Phase IV (KMG-IV): sequencing the most valuable type-strain genomes for metagenomic binning, comparative biology and taxonomic classification.</title>
        <authorList>
            <person name="Goeker M."/>
        </authorList>
    </citation>
    <scope>NUCLEOTIDE SEQUENCE [LARGE SCALE GENOMIC DNA]</scope>
    <source>
        <strain evidence="1 2">DSM 13575</strain>
    </source>
</reference>
<dbReference type="AlphaFoldDB" id="A0A4R8EJX6"/>
<protein>
    <submittedName>
        <fullName evidence="1">Uncharacterized protein</fullName>
    </submittedName>
</protein>
<gene>
    <name evidence="1" type="ORF">C8D74_11420</name>
</gene>
<comment type="caution">
    <text evidence="1">The sequence shown here is derived from an EMBL/GenBank/DDBJ whole genome shotgun (WGS) entry which is preliminary data.</text>
</comment>